<keyword evidence="2" id="KW-0732">Signal</keyword>
<dbReference type="AlphaFoldDB" id="A0AA37JNM5"/>
<sequence>MKKQVNPIISIASIMAAPANGSVHAINGSTDGTAANPPTARTSSFM</sequence>
<dbReference type="Proteomes" id="UP001055091">
    <property type="component" value="Unassembled WGS sequence"/>
</dbReference>
<feature type="region of interest" description="Disordered" evidence="1">
    <location>
        <begin position="27"/>
        <end position="46"/>
    </location>
</feature>
<organism evidence="3 4">
    <name type="scientific">Hungatella hathewayi</name>
    <dbReference type="NCBI Taxonomy" id="154046"/>
    <lineage>
        <taxon>Bacteria</taxon>
        <taxon>Bacillati</taxon>
        <taxon>Bacillota</taxon>
        <taxon>Clostridia</taxon>
        <taxon>Lachnospirales</taxon>
        <taxon>Lachnospiraceae</taxon>
        <taxon>Hungatella</taxon>
    </lineage>
</organism>
<protein>
    <submittedName>
        <fullName evidence="3">Uncharacterized protein</fullName>
    </submittedName>
</protein>
<feature type="signal peptide" evidence="2">
    <location>
        <begin position="1"/>
        <end position="25"/>
    </location>
</feature>
<dbReference type="EMBL" id="BQNJ01000002">
    <property type="protein sequence ID" value="GKH04308.1"/>
    <property type="molecule type" value="Genomic_DNA"/>
</dbReference>
<comment type="caution">
    <text evidence="3">The sequence shown here is derived from an EMBL/GenBank/DDBJ whole genome shotgun (WGS) entry which is preliminary data.</text>
</comment>
<gene>
    <name evidence="3" type="ORF">CE91St55_62890</name>
</gene>
<feature type="chain" id="PRO_5041286143" evidence="2">
    <location>
        <begin position="26"/>
        <end position="46"/>
    </location>
</feature>
<evidence type="ECO:0000313" key="4">
    <source>
        <dbReference type="Proteomes" id="UP001055091"/>
    </source>
</evidence>
<accession>A0AA37JNM5</accession>
<name>A0AA37JNM5_9FIRM</name>
<reference evidence="3" key="1">
    <citation type="submission" date="2022-01" db="EMBL/GenBank/DDBJ databases">
        <title>Novel bile acid biosynthetic pathways are enriched in the microbiome of centenarians.</title>
        <authorList>
            <person name="Sato Y."/>
            <person name="Atarashi K."/>
            <person name="Plichta R.D."/>
            <person name="Arai Y."/>
            <person name="Sasajima S."/>
            <person name="Kearney M.S."/>
            <person name="Suda W."/>
            <person name="Takeshita K."/>
            <person name="Sasaki T."/>
            <person name="Okamoto S."/>
            <person name="Skelly N.A."/>
            <person name="Okamura Y."/>
            <person name="Vlamakis H."/>
            <person name="Li Y."/>
            <person name="Tanoue T."/>
            <person name="Takei H."/>
            <person name="Nittono H."/>
            <person name="Narushima S."/>
            <person name="Irie J."/>
            <person name="Itoh H."/>
            <person name="Moriya K."/>
            <person name="Sugiura Y."/>
            <person name="Suematsu M."/>
            <person name="Moritoki N."/>
            <person name="Shibata S."/>
            <person name="Littman R.D."/>
            <person name="Fischbach A.M."/>
            <person name="Uwamino Y."/>
            <person name="Inoue T."/>
            <person name="Honda A."/>
            <person name="Hattori M."/>
            <person name="Murai T."/>
            <person name="Xavier J.R."/>
            <person name="Hirose N."/>
            <person name="Honda K."/>
        </authorList>
    </citation>
    <scope>NUCLEOTIDE SEQUENCE</scope>
    <source>
        <strain evidence="3">CE91-St55</strain>
    </source>
</reference>
<proteinExistence type="predicted"/>
<evidence type="ECO:0000256" key="1">
    <source>
        <dbReference type="SAM" id="MobiDB-lite"/>
    </source>
</evidence>
<evidence type="ECO:0000256" key="2">
    <source>
        <dbReference type="SAM" id="SignalP"/>
    </source>
</evidence>
<evidence type="ECO:0000313" key="3">
    <source>
        <dbReference type="EMBL" id="GKH04308.1"/>
    </source>
</evidence>